<dbReference type="Proteomes" id="UP001054945">
    <property type="component" value="Unassembled WGS sequence"/>
</dbReference>
<reference evidence="1 2" key="1">
    <citation type="submission" date="2021-06" db="EMBL/GenBank/DDBJ databases">
        <title>Caerostris extrusa draft genome.</title>
        <authorList>
            <person name="Kono N."/>
            <person name="Arakawa K."/>
        </authorList>
    </citation>
    <scope>NUCLEOTIDE SEQUENCE [LARGE SCALE GENOMIC DNA]</scope>
</reference>
<comment type="caution">
    <text evidence="1">The sequence shown here is derived from an EMBL/GenBank/DDBJ whole genome shotgun (WGS) entry which is preliminary data.</text>
</comment>
<organism evidence="1 2">
    <name type="scientific">Caerostris extrusa</name>
    <name type="common">Bark spider</name>
    <name type="synonym">Caerostris bankana</name>
    <dbReference type="NCBI Taxonomy" id="172846"/>
    <lineage>
        <taxon>Eukaryota</taxon>
        <taxon>Metazoa</taxon>
        <taxon>Ecdysozoa</taxon>
        <taxon>Arthropoda</taxon>
        <taxon>Chelicerata</taxon>
        <taxon>Arachnida</taxon>
        <taxon>Araneae</taxon>
        <taxon>Araneomorphae</taxon>
        <taxon>Entelegynae</taxon>
        <taxon>Araneoidea</taxon>
        <taxon>Araneidae</taxon>
        <taxon>Caerostris</taxon>
    </lineage>
</organism>
<dbReference type="AlphaFoldDB" id="A0AAV4ULQ8"/>
<evidence type="ECO:0000313" key="1">
    <source>
        <dbReference type="EMBL" id="GIY58795.1"/>
    </source>
</evidence>
<protein>
    <submittedName>
        <fullName evidence="1">Uncharacterized protein</fullName>
    </submittedName>
</protein>
<sequence>MSEVHNRWQDERKGFFRPLGSGCENAVSRTEVKCSPMHYWMTRLRAVSVTGKVVTSDCRLTFQSPQKSLFLCPEEPSVYQLKQFQ</sequence>
<proteinExistence type="predicted"/>
<evidence type="ECO:0000313" key="2">
    <source>
        <dbReference type="Proteomes" id="UP001054945"/>
    </source>
</evidence>
<gene>
    <name evidence="1" type="ORF">CEXT_37021</name>
</gene>
<keyword evidence="2" id="KW-1185">Reference proteome</keyword>
<accession>A0AAV4ULQ8</accession>
<name>A0AAV4ULQ8_CAEEX</name>
<dbReference type="EMBL" id="BPLR01013105">
    <property type="protein sequence ID" value="GIY58795.1"/>
    <property type="molecule type" value="Genomic_DNA"/>
</dbReference>